<proteinExistence type="predicted"/>
<accession>A0AA42VBS0</accession>
<sequence>MPNYTMFISGNKHNKTQKPTNSSDIVMIFDSVQNYNILLQNEKTQYPIESRSDVTDHVFSPDGTFRFKGVITTAPYYVNKDVEWDKNTDPNAPKSSDRISKAYDVLKTARDSRSAISLEFEEGSISNYVITDLDMSREGPLDQMVFSVTLTEMRKVTVGRTVLAVNVGESLKNSAQTNNNLGNKNNKVEDFHKRVEITKPAIDPNSPQFKFFEQNVKK</sequence>
<dbReference type="RefSeq" id="WP_279981390.1">
    <property type="nucleotide sequence ID" value="NZ_JAOCFT010000001.1"/>
</dbReference>
<evidence type="ECO:0000256" key="1">
    <source>
        <dbReference type="SAM" id="MobiDB-lite"/>
    </source>
</evidence>
<protein>
    <recommendedName>
        <fullName evidence="2">Dit-like phage tail protein N-terminal domain-containing protein</fullName>
    </recommendedName>
</protein>
<comment type="caution">
    <text evidence="3">The sequence shown here is derived from an EMBL/GenBank/DDBJ whole genome shotgun (WGS) entry which is preliminary data.</text>
</comment>
<dbReference type="Proteomes" id="UP001160758">
    <property type="component" value="Unassembled WGS sequence"/>
</dbReference>
<evidence type="ECO:0000313" key="4">
    <source>
        <dbReference type="Proteomes" id="UP001160758"/>
    </source>
</evidence>
<feature type="domain" description="Dit-like phage tail protein N-terminal" evidence="2">
    <location>
        <begin position="29"/>
        <end position="163"/>
    </location>
</feature>
<reference evidence="3" key="1">
    <citation type="submission" date="2022-09" db="EMBL/GenBank/DDBJ databases">
        <title>Intensive care unit water sources are persistently colonized with multi-drug resistant bacteria and are the site of extensive horizontal gene transfer of antibiotic resistance genes.</title>
        <authorList>
            <person name="Diorio-Toth L."/>
        </authorList>
    </citation>
    <scope>NUCLEOTIDE SEQUENCE</scope>
    <source>
        <strain evidence="3">GD03796</strain>
    </source>
</reference>
<organism evidence="3 4">
    <name type="scientific">Aeromonas caviae</name>
    <name type="common">Aeromonas punctata</name>
    <dbReference type="NCBI Taxonomy" id="648"/>
    <lineage>
        <taxon>Bacteria</taxon>
        <taxon>Pseudomonadati</taxon>
        <taxon>Pseudomonadota</taxon>
        <taxon>Gammaproteobacteria</taxon>
        <taxon>Aeromonadales</taxon>
        <taxon>Aeromonadaceae</taxon>
        <taxon>Aeromonas</taxon>
    </lineage>
</organism>
<gene>
    <name evidence="3" type="ORF">N5I07_10555</name>
</gene>
<dbReference type="AlphaFoldDB" id="A0AA42VBS0"/>
<feature type="region of interest" description="Disordered" evidence="1">
    <location>
        <begin position="1"/>
        <end position="20"/>
    </location>
</feature>
<dbReference type="Pfam" id="PF21821">
    <property type="entry name" value="Dit_like"/>
    <property type="match status" value="1"/>
</dbReference>
<evidence type="ECO:0000313" key="3">
    <source>
        <dbReference type="EMBL" id="MDH1898006.1"/>
    </source>
</evidence>
<evidence type="ECO:0000259" key="2">
    <source>
        <dbReference type="Pfam" id="PF21821"/>
    </source>
</evidence>
<name>A0AA42VBS0_AERCA</name>
<dbReference type="EMBL" id="JAOCFT010000001">
    <property type="protein sequence ID" value="MDH1898006.1"/>
    <property type="molecule type" value="Genomic_DNA"/>
</dbReference>
<dbReference type="InterPro" id="IPR048494">
    <property type="entry name" value="Dit-like_N"/>
</dbReference>